<evidence type="ECO:0000256" key="1">
    <source>
        <dbReference type="ARBA" id="ARBA00004383"/>
    </source>
</evidence>
<feature type="domain" description="TonB C-terminal" evidence="12">
    <location>
        <begin position="135"/>
        <end position="224"/>
    </location>
</feature>
<comment type="subcellular location">
    <subcellularLocation>
        <location evidence="1">Cell inner membrane</location>
        <topology evidence="1">Single-pass membrane protein</topology>
        <orientation evidence="1">Periplasmic side</orientation>
    </subcellularLocation>
</comment>
<dbReference type="PANTHER" id="PTHR33446">
    <property type="entry name" value="PROTEIN TONB-RELATED"/>
    <property type="match status" value="1"/>
</dbReference>
<keyword evidence="8 11" id="KW-1133">Transmembrane helix</keyword>
<gene>
    <name evidence="13" type="ORF">C0186_05410</name>
</gene>
<dbReference type="GO" id="GO:0005886">
    <property type="term" value="C:plasma membrane"/>
    <property type="evidence" value="ECO:0007669"/>
    <property type="project" value="UniProtKB-SubCell"/>
</dbReference>
<name>A0A2J6WIE9_9BACT</name>
<dbReference type="AlphaFoldDB" id="A0A2J6WIE9"/>
<evidence type="ECO:0000256" key="9">
    <source>
        <dbReference type="ARBA" id="ARBA00023136"/>
    </source>
</evidence>
<evidence type="ECO:0000259" key="12">
    <source>
        <dbReference type="PROSITE" id="PS52015"/>
    </source>
</evidence>
<evidence type="ECO:0000256" key="4">
    <source>
        <dbReference type="ARBA" id="ARBA00022475"/>
    </source>
</evidence>
<dbReference type="SUPFAM" id="SSF74653">
    <property type="entry name" value="TolA/TonB C-terminal domain"/>
    <property type="match status" value="1"/>
</dbReference>
<feature type="transmembrane region" description="Helical" evidence="11">
    <location>
        <begin position="12"/>
        <end position="31"/>
    </location>
</feature>
<dbReference type="Proteomes" id="UP000242288">
    <property type="component" value="Unassembled WGS sequence"/>
</dbReference>
<dbReference type="InterPro" id="IPR037682">
    <property type="entry name" value="TonB_C"/>
</dbReference>
<feature type="region of interest" description="Disordered" evidence="10">
    <location>
        <begin position="78"/>
        <end position="124"/>
    </location>
</feature>
<evidence type="ECO:0000256" key="2">
    <source>
        <dbReference type="ARBA" id="ARBA00006555"/>
    </source>
</evidence>
<keyword evidence="4" id="KW-1003">Cell membrane</keyword>
<keyword evidence="5" id="KW-0997">Cell inner membrane</keyword>
<evidence type="ECO:0000313" key="13">
    <source>
        <dbReference type="EMBL" id="PMP70151.1"/>
    </source>
</evidence>
<reference evidence="13 14" key="1">
    <citation type="submission" date="2018-01" db="EMBL/GenBank/DDBJ databases">
        <title>Metagenomic assembled genomes from two thermal pools in the Uzon Caldera, Kamchatka, Russia.</title>
        <authorList>
            <person name="Wilkins L."/>
            <person name="Ettinger C."/>
        </authorList>
    </citation>
    <scope>NUCLEOTIDE SEQUENCE [LARGE SCALE GENOMIC DNA]</scope>
    <source>
        <strain evidence="13">ZAV-04</strain>
    </source>
</reference>
<keyword evidence="3" id="KW-0813">Transport</keyword>
<feature type="compositionally biased region" description="Basic and acidic residues" evidence="10">
    <location>
        <begin position="81"/>
        <end position="97"/>
    </location>
</feature>
<sequence>MKILYVNKLQYFILLSIFLHILFFITLSSFARLNQERQAVEIFIINEELQKSHETLSMPNVPHKKTLKAFAPLLKKQSTVESKKDAPVDNSKTEKTMVIEPASSNQTTATTGSGSLSSADHSTTEKTGVIDTEFGTAYGPKFIHREIPVYPQIARRLGKEGRVILRLTLNEKGELINIEVIQGAPYGFTESAVEAVKKSKFSPATKNGKPVPCRAILPVRFVLK</sequence>
<proteinExistence type="inferred from homology"/>
<dbReference type="Pfam" id="PF03544">
    <property type="entry name" value="TonB_C"/>
    <property type="match status" value="1"/>
</dbReference>
<keyword evidence="9 11" id="KW-0472">Membrane</keyword>
<dbReference type="GO" id="GO:0055085">
    <property type="term" value="P:transmembrane transport"/>
    <property type="evidence" value="ECO:0007669"/>
    <property type="project" value="InterPro"/>
</dbReference>
<evidence type="ECO:0000256" key="7">
    <source>
        <dbReference type="ARBA" id="ARBA00022927"/>
    </source>
</evidence>
<accession>A0A2J6WIE9</accession>
<dbReference type="InterPro" id="IPR051045">
    <property type="entry name" value="TonB-dependent_transducer"/>
</dbReference>
<dbReference type="GO" id="GO:0015031">
    <property type="term" value="P:protein transport"/>
    <property type="evidence" value="ECO:0007669"/>
    <property type="project" value="UniProtKB-KW"/>
</dbReference>
<keyword evidence="6 11" id="KW-0812">Transmembrane</keyword>
<evidence type="ECO:0000256" key="11">
    <source>
        <dbReference type="SAM" id="Phobius"/>
    </source>
</evidence>
<evidence type="ECO:0000256" key="8">
    <source>
        <dbReference type="ARBA" id="ARBA00022989"/>
    </source>
</evidence>
<evidence type="ECO:0000256" key="5">
    <source>
        <dbReference type="ARBA" id="ARBA00022519"/>
    </source>
</evidence>
<evidence type="ECO:0000256" key="10">
    <source>
        <dbReference type="SAM" id="MobiDB-lite"/>
    </source>
</evidence>
<dbReference type="PANTHER" id="PTHR33446:SF14">
    <property type="entry name" value="PROTEIN TONB"/>
    <property type="match status" value="1"/>
</dbReference>
<comment type="similarity">
    <text evidence="2">Belongs to the TonB family.</text>
</comment>
<dbReference type="NCBIfam" id="TIGR01352">
    <property type="entry name" value="tonB_Cterm"/>
    <property type="match status" value="1"/>
</dbReference>
<feature type="compositionally biased region" description="Low complexity" evidence="10">
    <location>
        <begin position="107"/>
        <end position="119"/>
    </location>
</feature>
<dbReference type="InterPro" id="IPR006260">
    <property type="entry name" value="TonB/TolA_C"/>
</dbReference>
<evidence type="ECO:0000256" key="3">
    <source>
        <dbReference type="ARBA" id="ARBA00022448"/>
    </source>
</evidence>
<organism evidence="13 14">
    <name type="scientific">Thermodesulfovibrio aggregans</name>
    <dbReference type="NCBI Taxonomy" id="86166"/>
    <lineage>
        <taxon>Bacteria</taxon>
        <taxon>Pseudomonadati</taxon>
        <taxon>Nitrospirota</taxon>
        <taxon>Thermodesulfovibrionia</taxon>
        <taxon>Thermodesulfovibrionales</taxon>
        <taxon>Thermodesulfovibrionaceae</taxon>
        <taxon>Thermodesulfovibrio</taxon>
    </lineage>
</organism>
<dbReference type="PROSITE" id="PS52015">
    <property type="entry name" value="TONB_CTD"/>
    <property type="match status" value="1"/>
</dbReference>
<dbReference type="Gene3D" id="3.30.1150.10">
    <property type="match status" value="1"/>
</dbReference>
<keyword evidence="7" id="KW-0653">Protein transport</keyword>
<evidence type="ECO:0000256" key="6">
    <source>
        <dbReference type="ARBA" id="ARBA00022692"/>
    </source>
</evidence>
<evidence type="ECO:0000313" key="14">
    <source>
        <dbReference type="Proteomes" id="UP000242288"/>
    </source>
</evidence>
<protein>
    <recommendedName>
        <fullName evidence="12">TonB C-terminal domain-containing protein</fullName>
    </recommendedName>
</protein>
<dbReference type="EMBL" id="PNIO01000046">
    <property type="protein sequence ID" value="PMP70151.1"/>
    <property type="molecule type" value="Genomic_DNA"/>
</dbReference>
<comment type="caution">
    <text evidence="13">The sequence shown here is derived from an EMBL/GenBank/DDBJ whole genome shotgun (WGS) entry which is preliminary data.</text>
</comment>